<dbReference type="SUPFAM" id="SSF53041">
    <property type="entry name" value="Resolvase-like"/>
    <property type="match status" value="1"/>
</dbReference>
<dbReference type="KEGG" id="pamo:BAR1_07015"/>
<keyword evidence="3" id="KW-1185">Reference proteome</keyword>
<dbReference type="AlphaFoldDB" id="A0A347ULK2"/>
<dbReference type="OrthoDB" id="7735915at2"/>
<dbReference type="Pfam" id="PF00239">
    <property type="entry name" value="Resolvase"/>
    <property type="match status" value="1"/>
</dbReference>
<evidence type="ECO:0000259" key="1">
    <source>
        <dbReference type="PROSITE" id="PS51736"/>
    </source>
</evidence>
<sequence>MIRAAEYVRMSTEHQKYSTENQGEAIRAYATTHGMKIVRTYADAGKSGLSIKGRDALQSLIEDVETGAADFEVILVYDISRWGRFQDADESAYYEYICRRADIQVQYCAEQFENDGSPVATIVKGVKRAMAGEYSRELSVKVFAGQCRLIELGYRQGGAAGFGLRRVLIGENGERKAELARGEHKSLQTDRVVLAPGPAEEVDVVRDIYRQFIEDGNRTMYLKTRGVQSLR</sequence>
<organism evidence="2 3">
    <name type="scientific">Profundibacter amoris</name>
    <dbReference type="NCBI Taxonomy" id="2171755"/>
    <lineage>
        <taxon>Bacteria</taxon>
        <taxon>Pseudomonadati</taxon>
        <taxon>Pseudomonadota</taxon>
        <taxon>Alphaproteobacteria</taxon>
        <taxon>Rhodobacterales</taxon>
        <taxon>Paracoccaceae</taxon>
        <taxon>Profundibacter</taxon>
    </lineage>
</organism>
<dbReference type="Proteomes" id="UP000261704">
    <property type="component" value="Chromosome"/>
</dbReference>
<dbReference type="PANTHER" id="PTHR30461:SF23">
    <property type="entry name" value="DNA RECOMBINASE-RELATED"/>
    <property type="match status" value="1"/>
</dbReference>
<dbReference type="CDD" id="cd00338">
    <property type="entry name" value="Ser_Recombinase"/>
    <property type="match status" value="1"/>
</dbReference>
<name>A0A347ULK2_9RHOB</name>
<dbReference type="PROSITE" id="PS51736">
    <property type="entry name" value="RECOMBINASES_3"/>
    <property type="match status" value="1"/>
</dbReference>
<gene>
    <name evidence="2" type="ORF">BAR1_07015</name>
</gene>
<dbReference type="PANTHER" id="PTHR30461">
    <property type="entry name" value="DNA-INVERTASE FROM LAMBDOID PROPHAGE"/>
    <property type="match status" value="1"/>
</dbReference>
<dbReference type="InterPro" id="IPR006119">
    <property type="entry name" value="Resolv_N"/>
</dbReference>
<accession>A0A347ULK2</accession>
<evidence type="ECO:0000313" key="2">
    <source>
        <dbReference type="EMBL" id="AXX99730.1"/>
    </source>
</evidence>
<dbReference type="EMBL" id="CP032125">
    <property type="protein sequence ID" value="AXX99730.1"/>
    <property type="molecule type" value="Genomic_DNA"/>
</dbReference>
<protein>
    <submittedName>
        <fullName evidence="2">Recombinase family protein</fullName>
    </submittedName>
</protein>
<dbReference type="Gene3D" id="3.40.50.1390">
    <property type="entry name" value="Resolvase, N-terminal catalytic domain"/>
    <property type="match status" value="1"/>
</dbReference>
<dbReference type="GO" id="GO:0000150">
    <property type="term" value="F:DNA strand exchange activity"/>
    <property type="evidence" value="ECO:0007669"/>
    <property type="project" value="InterPro"/>
</dbReference>
<dbReference type="GO" id="GO:0003677">
    <property type="term" value="F:DNA binding"/>
    <property type="evidence" value="ECO:0007669"/>
    <property type="project" value="InterPro"/>
</dbReference>
<dbReference type="InterPro" id="IPR036162">
    <property type="entry name" value="Resolvase-like_N_sf"/>
</dbReference>
<dbReference type="SMART" id="SM00857">
    <property type="entry name" value="Resolvase"/>
    <property type="match status" value="1"/>
</dbReference>
<dbReference type="InterPro" id="IPR050639">
    <property type="entry name" value="SSR_resolvase"/>
</dbReference>
<reference evidence="2 3" key="1">
    <citation type="submission" date="2018-09" db="EMBL/GenBank/DDBJ databases">
        <title>Profundibacter amoris BAR1 gen. nov., sp. nov., a new member of the Roseobacter clade isolated at Lokis Castle Vent Field on the Arctic Mid-Oceanic Ridge.</title>
        <authorList>
            <person name="Le Moine Bauer S."/>
            <person name="Sjoeberg A.G."/>
            <person name="L'Haridon S."/>
            <person name="Stokke R."/>
            <person name="Roalkvam I."/>
            <person name="Steen I.H."/>
            <person name="Dahle H."/>
        </authorList>
    </citation>
    <scope>NUCLEOTIDE SEQUENCE [LARGE SCALE GENOMIC DNA]</scope>
    <source>
        <strain evidence="2 3">BAR1</strain>
    </source>
</reference>
<dbReference type="FunFam" id="3.40.50.1390:FF:000008">
    <property type="entry name" value="DNA recombinase"/>
    <property type="match status" value="1"/>
</dbReference>
<evidence type="ECO:0000313" key="3">
    <source>
        <dbReference type="Proteomes" id="UP000261704"/>
    </source>
</evidence>
<feature type="domain" description="Resolvase/invertase-type recombinase catalytic" evidence="1">
    <location>
        <begin position="3"/>
        <end position="153"/>
    </location>
</feature>
<proteinExistence type="predicted"/>